<evidence type="ECO:0000256" key="4">
    <source>
        <dbReference type="ARBA" id="ARBA00022989"/>
    </source>
</evidence>
<dbReference type="Pfam" id="PF00560">
    <property type="entry name" value="LRR_1"/>
    <property type="match status" value="1"/>
</dbReference>
<comment type="caution">
    <text evidence="7">The sequence shown here is derived from an EMBL/GenBank/DDBJ whole genome shotgun (WGS) entry which is preliminary data.</text>
</comment>
<dbReference type="PANTHER" id="PTHR48061:SF38">
    <property type="entry name" value="SERINE_THREONINE-PROTEIN KINASE BRI1"/>
    <property type="match status" value="1"/>
</dbReference>
<evidence type="ECO:0000256" key="5">
    <source>
        <dbReference type="ARBA" id="ARBA00023136"/>
    </source>
</evidence>
<evidence type="ECO:0000313" key="8">
    <source>
        <dbReference type="Proteomes" id="UP000826656"/>
    </source>
</evidence>
<protein>
    <submittedName>
        <fullName evidence="7">Uncharacterized protein</fullName>
    </submittedName>
</protein>
<evidence type="ECO:0000256" key="2">
    <source>
        <dbReference type="ARBA" id="ARBA00022692"/>
    </source>
</evidence>
<dbReference type="SUPFAM" id="SSF52047">
    <property type="entry name" value="RNI-like"/>
    <property type="match status" value="1"/>
</dbReference>
<evidence type="ECO:0000256" key="3">
    <source>
        <dbReference type="ARBA" id="ARBA00022729"/>
    </source>
</evidence>
<keyword evidence="2" id="KW-0812">Transmembrane</keyword>
<proteinExistence type="predicted"/>
<dbReference type="Gene3D" id="3.80.10.10">
    <property type="entry name" value="Ribonuclease Inhibitor"/>
    <property type="match status" value="1"/>
</dbReference>
<keyword evidence="6" id="KW-0325">Glycoprotein</keyword>
<keyword evidence="5" id="KW-0472">Membrane</keyword>
<reference evidence="7 8" key="1">
    <citation type="journal article" date="2021" name="bioRxiv">
        <title>Chromosome-scale and haplotype-resolved genome assembly of a tetraploid potato cultivar.</title>
        <authorList>
            <person name="Sun H."/>
            <person name="Jiao W.-B."/>
            <person name="Krause K."/>
            <person name="Campoy J.A."/>
            <person name="Goel M."/>
            <person name="Folz-Donahue K."/>
            <person name="Kukat C."/>
            <person name="Huettel B."/>
            <person name="Schneeberger K."/>
        </authorList>
    </citation>
    <scope>NUCLEOTIDE SEQUENCE [LARGE SCALE GENOMIC DNA]</scope>
    <source>
        <strain evidence="7">SolTubOtavaFocal</strain>
        <tissue evidence="7">Leaves</tissue>
    </source>
</reference>
<keyword evidence="8" id="KW-1185">Reference proteome</keyword>
<evidence type="ECO:0000313" key="7">
    <source>
        <dbReference type="EMBL" id="KAH0774368.1"/>
    </source>
</evidence>
<evidence type="ECO:0000256" key="6">
    <source>
        <dbReference type="ARBA" id="ARBA00023180"/>
    </source>
</evidence>
<organism evidence="7 8">
    <name type="scientific">Solanum tuberosum</name>
    <name type="common">Potato</name>
    <dbReference type="NCBI Taxonomy" id="4113"/>
    <lineage>
        <taxon>Eukaryota</taxon>
        <taxon>Viridiplantae</taxon>
        <taxon>Streptophyta</taxon>
        <taxon>Embryophyta</taxon>
        <taxon>Tracheophyta</taxon>
        <taxon>Spermatophyta</taxon>
        <taxon>Magnoliopsida</taxon>
        <taxon>eudicotyledons</taxon>
        <taxon>Gunneridae</taxon>
        <taxon>Pentapetalae</taxon>
        <taxon>asterids</taxon>
        <taxon>lamiids</taxon>
        <taxon>Solanales</taxon>
        <taxon>Solanaceae</taxon>
        <taxon>Solanoideae</taxon>
        <taxon>Solaneae</taxon>
        <taxon>Solanum</taxon>
    </lineage>
</organism>
<gene>
    <name evidence="7" type="ORF">KY290_011505</name>
</gene>
<keyword evidence="4" id="KW-1133">Transmembrane helix</keyword>
<dbReference type="PANTHER" id="PTHR48061">
    <property type="entry name" value="LEUCINE-RICH REPEAT RECEPTOR PROTEIN KINASE EMS1-LIKE-RELATED"/>
    <property type="match status" value="1"/>
</dbReference>
<name>A0ABQ7W0V0_SOLTU</name>
<dbReference type="Proteomes" id="UP000826656">
    <property type="component" value="Unassembled WGS sequence"/>
</dbReference>
<comment type="subcellular location">
    <subcellularLocation>
        <location evidence="1">Membrane</location>
        <topology evidence="1">Single-pass type I membrane protein</topology>
    </subcellularLocation>
</comment>
<accession>A0ABQ7W0V0</accession>
<keyword evidence="3" id="KW-0732">Signal</keyword>
<dbReference type="InterPro" id="IPR046956">
    <property type="entry name" value="RLP23-like"/>
</dbReference>
<dbReference type="InterPro" id="IPR032675">
    <property type="entry name" value="LRR_dom_sf"/>
</dbReference>
<evidence type="ECO:0000256" key="1">
    <source>
        <dbReference type="ARBA" id="ARBA00004479"/>
    </source>
</evidence>
<sequence length="160" mass="18277">MRVGMESLVTYNYFNWSSIPHNIGRLTNLRHLNLSDASFDGKIPTEISFLSNLVSLDLTWDVCELDERTFKTLLQNLTDLEVLSLSGVNISSPIPMNISSSLRYLDLTATNLQGVLTESCFLLKLFKLSRNDLLKGVFPKIHPSNTMLMELGYFIHRHLW</sequence>
<dbReference type="InterPro" id="IPR001611">
    <property type="entry name" value="Leu-rich_rpt"/>
</dbReference>
<dbReference type="EMBL" id="JAIVGD010000005">
    <property type="protein sequence ID" value="KAH0774368.1"/>
    <property type="molecule type" value="Genomic_DNA"/>
</dbReference>